<dbReference type="Proteomes" id="UP000828251">
    <property type="component" value="Unassembled WGS sequence"/>
</dbReference>
<dbReference type="EMBL" id="JAIQCV010000006">
    <property type="protein sequence ID" value="KAH1091066.1"/>
    <property type="molecule type" value="Genomic_DNA"/>
</dbReference>
<gene>
    <name evidence="2" type="ORF">J1N35_018323</name>
</gene>
<dbReference type="PANTHER" id="PTHR35046:SF9">
    <property type="entry name" value="RNA-DIRECTED DNA POLYMERASE"/>
    <property type="match status" value="1"/>
</dbReference>
<dbReference type="AlphaFoldDB" id="A0A9D3VNU6"/>
<keyword evidence="3" id="KW-1185">Reference proteome</keyword>
<reference evidence="2 3" key="1">
    <citation type="journal article" date="2021" name="Plant Biotechnol. J.">
        <title>Multi-omics assisted identification of the key and species-specific regulatory components of drought-tolerant mechanisms in Gossypium stocksii.</title>
        <authorList>
            <person name="Yu D."/>
            <person name="Ke L."/>
            <person name="Zhang D."/>
            <person name="Wu Y."/>
            <person name="Sun Y."/>
            <person name="Mei J."/>
            <person name="Sun J."/>
            <person name="Sun Y."/>
        </authorList>
    </citation>
    <scope>NUCLEOTIDE SEQUENCE [LARGE SCALE GENOMIC DNA]</scope>
    <source>
        <strain evidence="3">cv. E1</strain>
        <tissue evidence="2">Leaf</tissue>
    </source>
</reference>
<proteinExistence type="predicted"/>
<dbReference type="PANTHER" id="PTHR35046">
    <property type="entry name" value="ZINC KNUCKLE (CCHC-TYPE) FAMILY PROTEIN"/>
    <property type="match status" value="1"/>
</dbReference>
<feature type="compositionally biased region" description="Basic and acidic residues" evidence="1">
    <location>
        <begin position="1"/>
        <end position="17"/>
    </location>
</feature>
<feature type="region of interest" description="Disordered" evidence="1">
    <location>
        <begin position="1"/>
        <end position="23"/>
    </location>
</feature>
<feature type="region of interest" description="Disordered" evidence="1">
    <location>
        <begin position="46"/>
        <end position="86"/>
    </location>
</feature>
<evidence type="ECO:0000256" key="1">
    <source>
        <dbReference type="SAM" id="MobiDB-lite"/>
    </source>
</evidence>
<name>A0A9D3VNU6_9ROSI</name>
<sequence length="429" mass="49343">MSRSLERNTTDRPERQPIRNVPDLNLQALLREPIQERLDYVERRALRGRTPPSPPINWARQQNQDAKPSEPSEAESDQGSNISDQRGANLIVANEIKKVTKQTLVSFSIGKYHDEVLCDVMLMHARHLLLGRPWQFDRRVKHNSFANQYTFKHHEKNITLAPLLPKQVMKDQQRLKQSMEQMREKEEKSIERKASCDKNMSDEKEKESKRKLSEKEKNILINRFLCVSSSFQVKQSKEIDLYYILEKRRFVLNEKGKTDLCISITKAKQGMMSENFKTSLFYLDDEDTFDDNSLFGNHLSLYVIGCSSMFSKDLFASNDDIGSNTVTSRVVDRHMGQITLKKKGNDVTMLRSSSSSNSDPIELSKGPMTRAQAKHLQEAASVLFAQLWNENELHVKEEVRVNPSMNPCTFVQVELIPIGVPCNLLQAEL</sequence>
<dbReference type="OrthoDB" id="1934635at2759"/>
<feature type="compositionally biased region" description="Polar residues" evidence="1">
    <location>
        <begin position="77"/>
        <end position="86"/>
    </location>
</feature>
<evidence type="ECO:0000313" key="2">
    <source>
        <dbReference type="EMBL" id="KAH1091066.1"/>
    </source>
</evidence>
<feature type="region of interest" description="Disordered" evidence="1">
    <location>
        <begin position="171"/>
        <end position="212"/>
    </location>
</feature>
<protein>
    <submittedName>
        <fullName evidence="2">Uncharacterized protein</fullName>
    </submittedName>
</protein>
<accession>A0A9D3VNU6</accession>
<evidence type="ECO:0000313" key="3">
    <source>
        <dbReference type="Proteomes" id="UP000828251"/>
    </source>
</evidence>
<feature type="compositionally biased region" description="Basic and acidic residues" evidence="1">
    <location>
        <begin position="181"/>
        <end position="212"/>
    </location>
</feature>
<organism evidence="2 3">
    <name type="scientific">Gossypium stocksii</name>
    <dbReference type="NCBI Taxonomy" id="47602"/>
    <lineage>
        <taxon>Eukaryota</taxon>
        <taxon>Viridiplantae</taxon>
        <taxon>Streptophyta</taxon>
        <taxon>Embryophyta</taxon>
        <taxon>Tracheophyta</taxon>
        <taxon>Spermatophyta</taxon>
        <taxon>Magnoliopsida</taxon>
        <taxon>eudicotyledons</taxon>
        <taxon>Gunneridae</taxon>
        <taxon>Pentapetalae</taxon>
        <taxon>rosids</taxon>
        <taxon>malvids</taxon>
        <taxon>Malvales</taxon>
        <taxon>Malvaceae</taxon>
        <taxon>Malvoideae</taxon>
        <taxon>Gossypium</taxon>
    </lineage>
</organism>
<comment type="caution">
    <text evidence="2">The sequence shown here is derived from an EMBL/GenBank/DDBJ whole genome shotgun (WGS) entry which is preliminary data.</text>
</comment>